<dbReference type="PANTHER" id="PTHR14327">
    <property type="entry name" value="CATION CHANNEL SPERM-ASSOCIATED PROTEIN SUBUNIT GAMMA"/>
    <property type="match status" value="1"/>
</dbReference>
<evidence type="ECO:0000259" key="3">
    <source>
        <dbReference type="Pfam" id="PF15064"/>
    </source>
</evidence>
<keyword evidence="7" id="KW-1185">Reference proteome</keyword>
<evidence type="ECO:0000259" key="5">
    <source>
        <dbReference type="Pfam" id="PF22846"/>
    </source>
</evidence>
<keyword evidence="2" id="KW-0812">Transmembrane</keyword>
<dbReference type="OrthoDB" id="9949093at2759"/>
<dbReference type="CTD" id="57828"/>
<dbReference type="GeneID" id="113936441"/>
<dbReference type="Pfam" id="PF22840">
    <property type="entry name" value="CATSPERG_NTD"/>
    <property type="match status" value="2"/>
</dbReference>
<gene>
    <name evidence="8" type="primary">CATSPERG</name>
</gene>
<evidence type="ECO:0000259" key="4">
    <source>
        <dbReference type="Pfam" id="PF22840"/>
    </source>
</evidence>
<evidence type="ECO:0000256" key="1">
    <source>
        <dbReference type="SAM" id="MobiDB-lite"/>
    </source>
</evidence>
<name>A0A6J2FCB7_ZALCA</name>
<accession>A0A6J2FCB7</accession>
<feature type="compositionally biased region" description="Basic and acidic residues" evidence="1">
    <location>
        <begin position="97"/>
        <end position="116"/>
    </location>
</feature>
<dbReference type="GO" id="GO:0036128">
    <property type="term" value="C:CatSper complex"/>
    <property type="evidence" value="ECO:0007669"/>
    <property type="project" value="InterPro"/>
</dbReference>
<evidence type="ECO:0000256" key="2">
    <source>
        <dbReference type="SAM" id="Phobius"/>
    </source>
</evidence>
<feature type="domain" description="CATSPERG N-terminal" evidence="4">
    <location>
        <begin position="367"/>
        <end position="462"/>
    </location>
</feature>
<feature type="region of interest" description="Disordered" evidence="1">
    <location>
        <begin position="1393"/>
        <end position="1434"/>
    </location>
</feature>
<feature type="compositionally biased region" description="Low complexity" evidence="1">
    <location>
        <begin position="1393"/>
        <end position="1416"/>
    </location>
</feature>
<feature type="transmembrane region" description="Helical" evidence="2">
    <location>
        <begin position="1336"/>
        <end position="1365"/>
    </location>
</feature>
<dbReference type="InterPro" id="IPR053871">
    <property type="entry name" value="CATSPERG_beta-prop"/>
</dbReference>
<dbReference type="Pfam" id="PF22851">
    <property type="entry name" value="CATSPERG_Ig-like"/>
    <property type="match status" value="1"/>
</dbReference>
<proteinExistence type="predicted"/>
<keyword evidence="2" id="KW-1133">Transmembrane helix</keyword>
<feature type="domain" description="CATSPERG Ig-like" evidence="6">
    <location>
        <begin position="1012"/>
        <end position="1139"/>
    </location>
</feature>
<dbReference type="Pfam" id="PF15064">
    <property type="entry name" value="CATSPERG_beta-prop"/>
    <property type="match status" value="1"/>
</dbReference>
<dbReference type="RefSeq" id="XP_027475423.2">
    <property type="nucleotide sequence ID" value="XM_027619622.2"/>
</dbReference>
<feature type="domain" description="CATSPERG C-terminal" evidence="5">
    <location>
        <begin position="1165"/>
        <end position="1376"/>
    </location>
</feature>
<dbReference type="InterPro" id="IPR053873">
    <property type="entry name" value="CATSPERG_C"/>
</dbReference>
<feature type="compositionally biased region" description="Basic and acidic residues" evidence="1">
    <location>
        <begin position="1"/>
        <end position="13"/>
    </location>
</feature>
<dbReference type="GO" id="GO:0097228">
    <property type="term" value="C:sperm principal piece"/>
    <property type="evidence" value="ECO:0007669"/>
    <property type="project" value="InterPro"/>
</dbReference>
<dbReference type="Proteomes" id="UP000515165">
    <property type="component" value="Chromosome 17"/>
</dbReference>
<feature type="domain" description="CATSPERG N-terminal" evidence="4">
    <location>
        <begin position="279"/>
        <end position="343"/>
    </location>
</feature>
<evidence type="ECO:0000313" key="7">
    <source>
        <dbReference type="Proteomes" id="UP000515165"/>
    </source>
</evidence>
<feature type="compositionally biased region" description="Basic and acidic residues" evidence="1">
    <location>
        <begin position="35"/>
        <end position="68"/>
    </location>
</feature>
<evidence type="ECO:0000313" key="8">
    <source>
        <dbReference type="RefSeq" id="XP_027475423.2"/>
    </source>
</evidence>
<keyword evidence="2" id="KW-0472">Membrane</keyword>
<feature type="domain" description="CATSPERG beta-propeller" evidence="3">
    <location>
        <begin position="466"/>
        <end position="908"/>
    </location>
</feature>
<dbReference type="KEGG" id="zca:113936441"/>
<feature type="region of interest" description="Disordered" evidence="1">
    <location>
        <begin position="194"/>
        <end position="230"/>
    </location>
</feature>
<organism evidence="7 8">
    <name type="scientific">Zalophus californianus</name>
    <name type="common">California sealion</name>
    <dbReference type="NCBI Taxonomy" id="9704"/>
    <lineage>
        <taxon>Eukaryota</taxon>
        <taxon>Metazoa</taxon>
        <taxon>Chordata</taxon>
        <taxon>Craniata</taxon>
        <taxon>Vertebrata</taxon>
        <taxon>Euteleostomi</taxon>
        <taxon>Mammalia</taxon>
        <taxon>Eutheria</taxon>
        <taxon>Laurasiatheria</taxon>
        <taxon>Carnivora</taxon>
        <taxon>Caniformia</taxon>
        <taxon>Pinnipedia</taxon>
        <taxon>Otariidae</taxon>
        <taxon>Zalophus</taxon>
    </lineage>
</organism>
<dbReference type="PANTHER" id="PTHR14327:SF1">
    <property type="entry name" value="CATION CHANNEL SPERM-ASSOCIATED AUXILIARY SUBUNIT GAMMA"/>
    <property type="match status" value="1"/>
</dbReference>
<dbReference type="InterPro" id="IPR053872">
    <property type="entry name" value="CATSPERG_N"/>
</dbReference>
<reference evidence="8" key="1">
    <citation type="submission" date="2025-08" db="UniProtKB">
        <authorList>
            <consortium name="RefSeq"/>
        </authorList>
    </citation>
    <scope>IDENTIFICATION</scope>
    <source>
        <tissue evidence="8">Blood</tissue>
    </source>
</reference>
<evidence type="ECO:0000259" key="6">
    <source>
        <dbReference type="Pfam" id="PF22851"/>
    </source>
</evidence>
<protein>
    <submittedName>
        <fullName evidence="8">Cation channel sperm-associated protein subunit gamma isoform X1</fullName>
    </submittedName>
</protein>
<feature type="region of interest" description="Disordered" evidence="1">
    <location>
        <begin position="1"/>
        <end position="141"/>
    </location>
</feature>
<dbReference type="InterPro" id="IPR028246">
    <property type="entry name" value="CATSPERG"/>
</dbReference>
<sequence length="1434" mass="163892">MEKGGKGEWDQKMSRFGGKVRTEKTLADKIAPAWNEKKGQGEEKARSEGKASGEERSRGRERVSKENGRGSTRGRGEGQAQEGPLSEDRGKRRINKGRVEEQGQLQERGRGKEGKPTQEQAPGEKQGRGQGKGRGVEKVWAQEPEKGEARYRTRYQGRARVRRKRRCEEKWGDGARGGGGARCRCKCKCTTRESSRTGENRCGTAKARNRNRDPVKSRGGMQSRGGAENKFESRCTLPPAMYPAGPAWPKLRVLRALWALLAVLLASWRLWAIQDVQECTWQVVLNKFETVGKNGMSDRFFDQEPLETVDNVFSPLVDVPTDQGEKYLSFPYYLKINYSCNGEWWHHQTLGTLRIQEDSQYPTRHISSEAQVRKGHLTGLKPVVLVTFQSPVNFHQWKIEQLQIQMEAAPFRSKAEQCTAEEVCVMSWYTPMPIKNGSVVMRVDVSSNGLGPFIPNKRFQVNINGFLQRQQDNTLHFTVGNEIFNLIPRYFMNVPSRALWHTVDQAPVLILGGIPDEKSVLLTDTSFTDFFLVELNIDSCWVGSFYCPQASFTATIYDAIATESTLFIRQNQLVYYFTGTYLTLHESNRGSGSWVRVLANECIKRLCPVHFHSNGSEYIMALTTGKREGYVHFGTITDGRVSFKLLPKQRSVCEGIQVDNCSITWAVFIAGDYILMMLVEIQDPTTRKYFQVVSYDLVSDNLVIVYTIPEFIPDARGLEFLMILGTESYTNFPMVPKGMFYNPYNNLLFIWGNFLLQSYNNENFIYLVDFPKEQSIKYLVNSFHGDMAIVTETEEIWYLLEGSYRMYKLFPSKAWEVYVSLQVMHQSSFYTPSETMVTLFYEDRKLYQLVYLMNNKQGRLVKRLVPVEQLLMYQQLGNHYLLQRRGNHLTLSFTNFCPFTVMRLRDLPNPQIYTRQERYQAHPPRVLEPSGFHDENSLAVYQGLVYYLLCLHSKYHKPYADPVHDSTWRWWKNKKLDQDYYFYLASNLQSASNVYIDMASYEKIYDLKAKHELPERIFLDKGTSYRFSVFLTVRGHSFQFRPERVLTTIELSSKVELGVVLADPGCIEAVVKQKVLINRNSVLFWVTLNDKRSCFDQGLSGHHLMKTSMLVKVVGAVGHCFQNTHQGPRMQGNLMVPVLIGCPPGKRLAFDITYTLEYNRLQNKHYFDCVHIDPEMPCFLFRDIFYPFFLIQDLVTGDSGSFQGSQCTCTSAPGSYVLKVVGGGPTMDTIKEYSEEEIYRFNSPLDKTNSLIWTTKNTTTTKDSAFNIMTHQSLGIEWLCLENSPCHDTIPHTIFAPEFFFKVLVSNRGVDKSTYCDHQLIFLLHIHGLPLSAKRALLILMVSSSVFIGLVILYIIFCLLLPVMVKACNILRWKINNILTSESYYTYTSSSRVFSGTSGTKSRGSSSVSSSVSSKVAEGNQEAPEETSKKQSIT</sequence>
<dbReference type="InterPro" id="IPR053874">
    <property type="entry name" value="CATSPERG_Ig-like"/>
</dbReference>
<dbReference type="Pfam" id="PF22846">
    <property type="entry name" value="CATSPERG_C"/>
    <property type="match status" value="1"/>
</dbReference>